<dbReference type="STRING" id="1293597.FC20_GL000902"/>
<feature type="transmembrane region" description="Helical" evidence="6">
    <location>
        <begin position="208"/>
        <end position="231"/>
    </location>
</feature>
<protein>
    <submittedName>
        <fullName evidence="7">Membrane protein</fullName>
    </submittedName>
</protein>
<evidence type="ECO:0000256" key="2">
    <source>
        <dbReference type="ARBA" id="ARBA00010350"/>
    </source>
</evidence>
<evidence type="ECO:0000256" key="5">
    <source>
        <dbReference type="ARBA" id="ARBA00023136"/>
    </source>
</evidence>
<keyword evidence="8" id="KW-1185">Reference proteome</keyword>
<evidence type="ECO:0000313" key="8">
    <source>
        <dbReference type="Proteomes" id="UP000051074"/>
    </source>
</evidence>
<feature type="transmembrane region" description="Helical" evidence="6">
    <location>
        <begin position="89"/>
        <end position="109"/>
    </location>
</feature>
<feature type="transmembrane region" description="Helical" evidence="6">
    <location>
        <begin position="61"/>
        <end position="82"/>
    </location>
</feature>
<feature type="transmembrane region" description="Helical" evidence="6">
    <location>
        <begin position="145"/>
        <end position="164"/>
    </location>
</feature>
<reference evidence="7 8" key="1">
    <citation type="journal article" date="2015" name="Genome Announc.">
        <title>Expanding the biotechnology potential of lactobacilli through comparative genomics of 213 strains and associated genera.</title>
        <authorList>
            <person name="Sun Z."/>
            <person name="Harris H.M."/>
            <person name="McCann A."/>
            <person name="Guo C."/>
            <person name="Argimon S."/>
            <person name="Zhang W."/>
            <person name="Yang X."/>
            <person name="Jeffery I.B."/>
            <person name="Cooney J.C."/>
            <person name="Kagawa T.F."/>
            <person name="Liu W."/>
            <person name="Song Y."/>
            <person name="Salvetti E."/>
            <person name="Wrobel A."/>
            <person name="Rasinkangas P."/>
            <person name="Parkhill J."/>
            <person name="Rea M.C."/>
            <person name="O'Sullivan O."/>
            <person name="Ritari J."/>
            <person name="Douillard F.P."/>
            <person name="Paul Ross R."/>
            <person name="Yang R."/>
            <person name="Briner A.E."/>
            <person name="Felis G.E."/>
            <person name="de Vos W.M."/>
            <person name="Barrangou R."/>
            <person name="Klaenhammer T.R."/>
            <person name="Caufield P.W."/>
            <person name="Cui Y."/>
            <person name="Zhang H."/>
            <person name="O'Toole P.W."/>
        </authorList>
    </citation>
    <scope>NUCLEOTIDE SEQUENCE [LARGE SCALE GENOMIC DNA]</scope>
    <source>
        <strain evidence="7 8">DSM 19284</strain>
    </source>
</reference>
<comment type="subcellular location">
    <subcellularLocation>
        <location evidence="1">Membrane</location>
        <topology evidence="1">Multi-pass membrane protein</topology>
    </subcellularLocation>
</comment>
<evidence type="ECO:0000256" key="1">
    <source>
        <dbReference type="ARBA" id="ARBA00004141"/>
    </source>
</evidence>
<dbReference type="InterPro" id="IPR006214">
    <property type="entry name" value="Bax_inhibitor_1-related"/>
</dbReference>
<dbReference type="AlphaFoldDB" id="A0A0R1M1B1"/>
<keyword evidence="5 6" id="KW-0472">Membrane</keyword>
<sequence length="238" mass="25667">MFNAQPEPERRHVVDVTALNGFLTKMYSIMGLAVLVSALTAYLATTVFAKSYLSLVAGRPAVLWILMFVPVGLCLGISFQATRKPTTSFFLLMLMAVVYGLTLAPIAYVYTGAQIGGAFVSAAAVFVGMALYGSVTKKNLDNFGAYASAALWGLIVASLVNVFLRSSAATFVFSIIGVVIFTALTAYDAQKMKQIYLEYGSQVPELGLAVNGALTLYLDFLNLFIELLQIFGMLSDDR</sequence>
<accession>A0A0R1M1B1</accession>
<dbReference type="GO" id="GO:0016020">
    <property type="term" value="C:membrane"/>
    <property type="evidence" value="ECO:0007669"/>
    <property type="project" value="UniProtKB-SubCell"/>
</dbReference>
<comment type="caution">
    <text evidence="7">The sequence shown here is derived from an EMBL/GenBank/DDBJ whole genome shotgun (WGS) entry which is preliminary data.</text>
</comment>
<dbReference type="PANTHER" id="PTHR23291">
    <property type="entry name" value="BAX INHIBITOR-RELATED"/>
    <property type="match status" value="1"/>
</dbReference>
<dbReference type="EMBL" id="AZDU01000028">
    <property type="protein sequence ID" value="KRL01441.1"/>
    <property type="molecule type" value="Genomic_DNA"/>
</dbReference>
<feature type="transmembrane region" description="Helical" evidence="6">
    <location>
        <begin position="170"/>
        <end position="187"/>
    </location>
</feature>
<dbReference type="PANTHER" id="PTHR23291:SF50">
    <property type="entry name" value="PROTEIN LIFEGUARD 4"/>
    <property type="match status" value="1"/>
</dbReference>
<dbReference type="Proteomes" id="UP000051074">
    <property type="component" value="Unassembled WGS sequence"/>
</dbReference>
<proteinExistence type="inferred from homology"/>
<gene>
    <name evidence="7" type="ORF">FC20_GL000902</name>
</gene>
<evidence type="ECO:0000256" key="6">
    <source>
        <dbReference type="RuleBase" id="RU004379"/>
    </source>
</evidence>
<dbReference type="Pfam" id="PF01027">
    <property type="entry name" value="Bax1-I"/>
    <property type="match status" value="1"/>
</dbReference>
<name>A0A0R1M1B1_9LACO</name>
<dbReference type="RefSeq" id="WP_056945342.1">
    <property type="nucleotide sequence ID" value="NZ_AZDU01000028.1"/>
</dbReference>
<feature type="transmembrane region" description="Helical" evidence="6">
    <location>
        <begin position="115"/>
        <end position="133"/>
    </location>
</feature>
<evidence type="ECO:0000256" key="4">
    <source>
        <dbReference type="ARBA" id="ARBA00022989"/>
    </source>
</evidence>
<dbReference type="PATRIC" id="fig|1293597.4.peg.975"/>
<comment type="similarity">
    <text evidence="2 6">Belongs to the BI1 family.</text>
</comment>
<keyword evidence="4 6" id="KW-1133">Transmembrane helix</keyword>
<evidence type="ECO:0000313" key="7">
    <source>
        <dbReference type="EMBL" id="KRL01441.1"/>
    </source>
</evidence>
<organism evidence="7 8">
    <name type="scientific">Lactobacillus equicursoris DSM 19284 = JCM 14600 = CIP 110162</name>
    <dbReference type="NCBI Taxonomy" id="1293597"/>
    <lineage>
        <taxon>Bacteria</taxon>
        <taxon>Bacillati</taxon>
        <taxon>Bacillota</taxon>
        <taxon>Bacilli</taxon>
        <taxon>Lactobacillales</taxon>
        <taxon>Lactobacillaceae</taxon>
        <taxon>Lactobacillus</taxon>
    </lineage>
</organism>
<dbReference type="CDD" id="cd10432">
    <property type="entry name" value="BI-1-like_bacterial"/>
    <property type="match status" value="1"/>
</dbReference>
<feature type="transmembrane region" description="Helical" evidence="6">
    <location>
        <begin position="29"/>
        <end position="49"/>
    </location>
</feature>
<keyword evidence="3 6" id="KW-0812">Transmembrane</keyword>
<evidence type="ECO:0000256" key="3">
    <source>
        <dbReference type="ARBA" id="ARBA00022692"/>
    </source>
</evidence>